<dbReference type="SUPFAM" id="SSF48452">
    <property type="entry name" value="TPR-like"/>
    <property type="match status" value="1"/>
</dbReference>
<dbReference type="EMBL" id="CP021983">
    <property type="protein sequence ID" value="ASC71621.1"/>
    <property type="molecule type" value="Genomic_DNA"/>
</dbReference>
<dbReference type="Gene3D" id="1.25.40.10">
    <property type="entry name" value="Tetratricopeptide repeat domain"/>
    <property type="match status" value="1"/>
</dbReference>
<protein>
    <submittedName>
        <fullName evidence="2">Uncharacterized protein</fullName>
    </submittedName>
</protein>
<organism evidence="2 3">
    <name type="scientific">Halomicronema hongdechloris C2206</name>
    <dbReference type="NCBI Taxonomy" id="1641165"/>
    <lineage>
        <taxon>Bacteria</taxon>
        <taxon>Bacillati</taxon>
        <taxon>Cyanobacteriota</taxon>
        <taxon>Cyanophyceae</taxon>
        <taxon>Nodosilineales</taxon>
        <taxon>Nodosilineaceae</taxon>
        <taxon>Halomicronema</taxon>
    </lineage>
</organism>
<keyword evidence="3" id="KW-1185">Reference proteome</keyword>
<reference evidence="2 3" key="1">
    <citation type="journal article" date="2016" name="Biochim. Biophys. Acta">
        <title>Characterization of red-shifted phycobilisomes isolated from the chlorophyll f-containing cyanobacterium Halomicronema hongdechloris.</title>
        <authorList>
            <person name="Li Y."/>
            <person name="Lin Y."/>
            <person name="Garvey C.J."/>
            <person name="Birch D."/>
            <person name="Corkery R.W."/>
            <person name="Loughlin P.C."/>
            <person name="Scheer H."/>
            <person name="Willows R.D."/>
            <person name="Chen M."/>
        </authorList>
    </citation>
    <scope>NUCLEOTIDE SEQUENCE [LARGE SCALE GENOMIC DNA]</scope>
    <source>
        <strain evidence="2 3">C2206</strain>
    </source>
</reference>
<keyword evidence="1" id="KW-0732">Signal</keyword>
<evidence type="ECO:0000313" key="3">
    <source>
        <dbReference type="Proteomes" id="UP000191901"/>
    </source>
</evidence>
<feature type="chain" id="PRO_5012848402" evidence="1">
    <location>
        <begin position="34"/>
        <end position="347"/>
    </location>
</feature>
<evidence type="ECO:0000256" key="1">
    <source>
        <dbReference type="SAM" id="SignalP"/>
    </source>
</evidence>
<accession>A0A1Z3HMV7</accession>
<sequence>MAGIRLSSNRSRLLAAATALTASLVMVAGEALAQVPAEPTPTEELNQLRPLNQSSSALSIAAADALLSQAQQAMSQGNRQQAKEKLQQARSMFNQLSGNYQELSSLFTGIDTRLYESNRAKALETAQKRDQATFELAVLHRAEQAPEQAIPLFMEVLRSQQPTRPLGQRAYQQLYELGFVSQPFSLGNNEAEPAETTADETASVSETGDLSLAAAAQMLDESSSAIAAQNYPQAIETLQQARETLNQISTFYQDLAAMFVGINDDLNASLRDQALEAVRQRDQATYRLALIYRTQNQPAQAVPLLMSILRSQQPTRELGQQAYQQLYELGFVEEPFSRSSASVSGSR</sequence>
<proteinExistence type="predicted"/>
<dbReference type="InterPro" id="IPR011990">
    <property type="entry name" value="TPR-like_helical_dom_sf"/>
</dbReference>
<dbReference type="AlphaFoldDB" id="A0A1Z3HMV7"/>
<dbReference type="RefSeq" id="WP_187329391.1">
    <property type="nucleotide sequence ID" value="NZ_CP021983.2"/>
</dbReference>
<name>A0A1Z3HMV7_9CYAN</name>
<evidence type="ECO:0000313" key="2">
    <source>
        <dbReference type="EMBL" id="ASC71621.1"/>
    </source>
</evidence>
<dbReference type="Proteomes" id="UP000191901">
    <property type="component" value="Chromosome"/>
</dbReference>
<dbReference type="KEGG" id="hhg:XM38_025740"/>
<feature type="signal peptide" evidence="1">
    <location>
        <begin position="1"/>
        <end position="33"/>
    </location>
</feature>
<gene>
    <name evidence="2" type="ORF">XM38_025740</name>
</gene>
<dbReference type="STRING" id="1641165.XM38_22620"/>